<reference evidence="11 12" key="1">
    <citation type="journal article" date="2010" name="Stand. Genomic Sci.">
        <title>Complete genome sequence of Desulfarculus baarsii type strain (2st14).</title>
        <authorList>
            <person name="Sun H."/>
            <person name="Spring S."/>
            <person name="Lapidus A."/>
            <person name="Davenport K."/>
            <person name="Del Rio T.G."/>
            <person name="Tice H."/>
            <person name="Nolan M."/>
            <person name="Copeland A."/>
            <person name="Cheng J.F."/>
            <person name="Lucas S."/>
            <person name="Tapia R."/>
            <person name="Goodwin L."/>
            <person name="Pitluck S."/>
            <person name="Ivanova N."/>
            <person name="Pagani I."/>
            <person name="Mavromatis K."/>
            <person name="Ovchinnikova G."/>
            <person name="Pati A."/>
            <person name="Chen A."/>
            <person name="Palaniappan K."/>
            <person name="Hauser L."/>
            <person name="Chang Y.J."/>
            <person name="Jeffries C.D."/>
            <person name="Detter J.C."/>
            <person name="Han C."/>
            <person name="Rohde M."/>
            <person name="Brambilla E."/>
            <person name="Goker M."/>
            <person name="Woyke T."/>
            <person name="Bristow J."/>
            <person name="Eisen J.A."/>
            <person name="Markowitz V."/>
            <person name="Hugenholtz P."/>
            <person name="Kyrpides N.C."/>
            <person name="Klenk H.P."/>
            <person name="Land M."/>
        </authorList>
    </citation>
    <scope>NUCLEOTIDE SEQUENCE [LARGE SCALE GENOMIC DNA]</scope>
    <source>
        <strain evidence="12">ATCC 33931 / DSM 2075 / LMG 7858 / VKM B-1802 / 2st14</strain>
    </source>
</reference>
<evidence type="ECO:0000256" key="7">
    <source>
        <dbReference type="ARBA" id="ARBA00022982"/>
    </source>
</evidence>
<evidence type="ECO:0000259" key="10">
    <source>
        <dbReference type="PROSITE" id="PS50902"/>
    </source>
</evidence>
<name>E1QMD8_DESB2</name>
<feature type="domain" description="Flavodoxin-like" evidence="10">
    <location>
        <begin position="4"/>
        <end position="145"/>
    </location>
</feature>
<evidence type="ECO:0000313" key="12">
    <source>
        <dbReference type="Proteomes" id="UP000009047"/>
    </source>
</evidence>
<evidence type="ECO:0000256" key="4">
    <source>
        <dbReference type="ARBA" id="ARBA00022448"/>
    </source>
</evidence>
<comment type="function">
    <text evidence="9">Low-potential electron donor to a number of redox enzymes.</text>
</comment>
<dbReference type="InterPro" id="IPR029039">
    <property type="entry name" value="Flavoprotein-like_sf"/>
</dbReference>
<dbReference type="InterPro" id="IPR001226">
    <property type="entry name" value="Flavodoxin_CS"/>
</dbReference>
<organism evidence="11 12">
    <name type="scientific">Desulfarculus baarsii (strain ATCC 33931 / DSM 2075 / LMG 7858 / VKM B-1802 / 2st14)</name>
    <dbReference type="NCBI Taxonomy" id="644282"/>
    <lineage>
        <taxon>Bacteria</taxon>
        <taxon>Pseudomonadati</taxon>
        <taxon>Thermodesulfobacteriota</taxon>
        <taxon>Desulfarculia</taxon>
        <taxon>Desulfarculales</taxon>
        <taxon>Desulfarculaceae</taxon>
        <taxon>Desulfarculus</taxon>
    </lineage>
</organism>
<dbReference type="EMBL" id="CP002085">
    <property type="protein sequence ID" value="ADK86181.1"/>
    <property type="molecule type" value="Genomic_DNA"/>
</dbReference>
<dbReference type="HOGENOM" id="CLU_051402_4_2_7"/>
<dbReference type="PRINTS" id="PR00369">
    <property type="entry name" value="FLAVODOXIN"/>
</dbReference>
<dbReference type="Gene3D" id="3.40.50.360">
    <property type="match status" value="1"/>
</dbReference>
<proteinExistence type="inferred from homology"/>
<keyword evidence="7 9" id="KW-0249">Electron transport</keyword>
<dbReference type="PANTHER" id="PTHR42809">
    <property type="entry name" value="FLAVODOXIN 2"/>
    <property type="match status" value="1"/>
</dbReference>
<accession>E1QMD8</accession>
<protein>
    <recommendedName>
        <fullName evidence="3 9">Flavodoxin</fullName>
    </recommendedName>
</protein>
<evidence type="ECO:0000256" key="3">
    <source>
        <dbReference type="ARBA" id="ARBA00017869"/>
    </source>
</evidence>
<keyword evidence="12" id="KW-1185">Reference proteome</keyword>
<gene>
    <name evidence="11" type="ordered locus">Deba_2827</name>
</gene>
<evidence type="ECO:0000256" key="6">
    <source>
        <dbReference type="ARBA" id="ARBA00022643"/>
    </source>
</evidence>
<dbReference type="InterPro" id="IPR050619">
    <property type="entry name" value="Flavodoxin"/>
</dbReference>
<evidence type="ECO:0000256" key="8">
    <source>
        <dbReference type="ARBA" id="ARBA00023231"/>
    </source>
</evidence>
<dbReference type="GO" id="GO:0009055">
    <property type="term" value="F:electron transfer activity"/>
    <property type="evidence" value="ECO:0007669"/>
    <property type="project" value="UniProtKB-UniRule"/>
</dbReference>
<dbReference type="RefSeq" id="WP_013259620.1">
    <property type="nucleotide sequence ID" value="NC_014365.1"/>
</dbReference>
<dbReference type="KEGG" id="dbr:Deba_2827"/>
<dbReference type="Proteomes" id="UP000009047">
    <property type="component" value="Chromosome"/>
</dbReference>
<evidence type="ECO:0000313" key="11">
    <source>
        <dbReference type="EMBL" id="ADK86181.1"/>
    </source>
</evidence>
<dbReference type="AlphaFoldDB" id="E1QMD8"/>
<keyword evidence="8" id="KW-0535">Nitrogen fixation</keyword>
<dbReference type="PROSITE" id="PS00201">
    <property type="entry name" value="FLAVODOXIN"/>
    <property type="match status" value="1"/>
</dbReference>
<evidence type="ECO:0000256" key="1">
    <source>
        <dbReference type="ARBA" id="ARBA00001917"/>
    </source>
</evidence>
<dbReference type="InterPro" id="IPR010087">
    <property type="entry name" value="Flav_short"/>
</dbReference>
<comment type="similarity">
    <text evidence="2 9">Belongs to the flavodoxin family.</text>
</comment>
<dbReference type="InterPro" id="IPR001094">
    <property type="entry name" value="Flavdoxin-like"/>
</dbReference>
<evidence type="ECO:0000256" key="2">
    <source>
        <dbReference type="ARBA" id="ARBA00005267"/>
    </source>
</evidence>
<sequence length="148" mass="15732">MAKALIVFGSTTGNTESVAHVIAKAVAENKIEAKVKNVTSVSKSDFSAAYDVFILGSSTWGDDEIELQEDFAEFYETMDDLDLDGKKVAVFGCGDKSYEHFCGAVDAIEGKCKSLGADVVVSGLKIDGDPDDYADDVIDWANSVASSL</sequence>
<dbReference type="InterPro" id="IPR010086">
    <property type="entry name" value="Flavodoxin_lc"/>
</dbReference>
<dbReference type="OrthoDB" id="9790745at2"/>
<dbReference type="GO" id="GO:0010181">
    <property type="term" value="F:FMN binding"/>
    <property type="evidence" value="ECO:0007669"/>
    <property type="project" value="UniProtKB-UniRule"/>
</dbReference>
<dbReference type="SUPFAM" id="SSF52218">
    <property type="entry name" value="Flavoproteins"/>
    <property type="match status" value="1"/>
</dbReference>
<evidence type="ECO:0000256" key="9">
    <source>
        <dbReference type="PIRNR" id="PIRNR038996"/>
    </source>
</evidence>
<keyword evidence="5 9" id="KW-0285">Flavoprotein</keyword>
<keyword evidence="6 9" id="KW-0288">FMN</keyword>
<evidence type="ECO:0000256" key="5">
    <source>
        <dbReference type="ARBA" id="ARBA00022630"/>
    </source>
</evidence>
<dbReference type="PIRSF" id="PIRSF038996">
    <property type="entry name" value="FldA"/>
    <property type="match status" value="1"/>
</dbReference>
<dbReference type="Pfam" id="PF00258">
    <property type="entry name" value="Flavodoxin_1"/>
    <property type="match status" value="1"/>
</dbReference>
<keyword evidence="4 9" id="KW-0813">Transport</keyword>
<dbReference type="PROSITE" id="PS50902">
    <property type="entry name" value="FLAVODOXIN_LIKE"/>
    <property type="match status" value="1"/>
</dbReference>
<comment type="cofactor">
    <cofactor evidence="1 9">
        <name>FMN</name>
        <dbReference type="ChEBI" id="CHEBI:58210"/>
    </cofactor>
</comment>
<dbReference type="PANTHER" id="PTHR42809:SF1">
    <property type="entry name" value="FLAVODOXIN 1"/>
    <property type="match status" value="1"/>
</dbReference>
<dbReference type="InterPro" id="IPR008254">
    <property type="entry name" value="Flavodoxin/NO_synth"/>
</dbReference>
<dbReference type="STRING" id="644282.Deba_2827"/>
<dbReference type="NCBIfam" id="TIGR01753">
    <property type="entry name" value="flav_short"/>
    <property type="match status" value="1"/>
</dbReference>
<dbReference type="eggNOG" id="COG0716">
    <property type="taxonomic scope" value="Bacteria"/>
</dbReference>